<accession>A0A6J2YF70</accession>
<proteinExistence type="predicted"/>
<evidence type="ECO:0000313" key="2">
    <source>
        <dbReference type="RefSeq" id="XP_030761779.1"/>
    </source>
</evidence>
<sequence>MNLYKSSGQYFFFSFDQNGYYDLSANFKYIYQKVNKKIIYIGHSMGGTGMGIYASTKNKEAQQYIEQAIVVCPIYHIKYPKLSLFSELSPVTLLIVELSKLANYRVLVPENSVPYYFVTDFCMGSLINLKFCLKVCDLVFGPVKYDIDRIPFTFKELKNGNYRSITQYVQYGRSGEFRKYDHGIVKNLVVYNSTVPPSYNLSNILIPMTLIYGETDNMANKEDVIYDYNNFKKDNWELHGIPYNHIDFLFSRNVVDQFYPLLLNSIKRI</sequence>
<protein>
    <submittedName>
        <fullName evidence="2">Lipase member J-like</fullName>
    </submittedName>
</protein>
<keyword evidence="1" id="KW-1185">Reference proteome</keyword>
<reference evidence="2" key="1">
    <citation type="submission" date="2025-08" db="UniProtKB">
        <authorList>
            <consortium name="RefSeq"/>
        </authorList>
    </citation>
    <scope>IDENTIFICATION</scope>
    <source>
        <tissue evidence="2">Gonads</tissue>
    </source>
</reference>
<dbReference type="RefSeq" id="XP_030761779.1">
    <property type="nucleotide sequence ID" value="XM_030905919.1"/>
</dbReference>
<dbReference type="OrthoDB" id="9974421at2759"/>
<dbReference type="AlphaFoldDB" id="A0A6J2YF70"/>
<dbReference type="KEGG" id="soy:115886667"/>
<gene>
    <name evidence="2" type="primary">LOC115886667</name>
</gene>
<dbReference type="Proteomes" id="UP000504635">
    <property type="component" value="Unplaced"/>
</dbReference>
<evidence type="ECO:0000313" key="1">
    <source>
        <dbReference type="Proteomes" id="UP000504635"/>
    </source>
</evidence>
<dbReference type="GeneID" id="115886667"/>
<dbReference type="InterPro" id="IPR029058">
    <property type="entry name" value="AB_hydrolase_fold"/>
</dbReference>
<dbReference type="Gene3D" id="3.40.50.1820">
    <property type="entry name" value="alpha/beta hydrolase"/>
    <property type="match status" value="1"/>
</dbReference>
<dbReference type="SUPFAM" id="SSF53474">
    <property type="entry name" value="alpha/beta-Hydrolases"/>
    <property type="match status" value="1"/>
</dbReference>
<dbReference type="PANTHER" id="PTHR11005">
    <property type="entry name" value="LYSOSOMAL ACID LIPASE-RELATED"/>
    <property type="match status" value="1"/>
</dbReference>
<organism evidence="1 2">
    <name type="scientific">Sitophilus oryzae</name>
    <name type="common">Rice weevil</name>
    <name type="synonym">Curculio oryzae</name>
    <dbReference type="NCBI Taxonomy" id="7048"/>
    <lineage>
        <taxon>Eukaryota</taxon>
        <taxon>Metazoa</taxon>
        <taxon>Ecdysozoa</taxon>
        <taxon>Arthropoda</taxon>
        <taxon>Hexapoda</taxon>
        <taxon>Insecta</taxon>
        <taxon>Pterygota</taxon>
        <taxon>Neoptera</taxon>
        <taxon>Endopterygota</taxon>
        <taxon>Coleoptera</taxon>
        <taxon>Polyphaga</taxon>
        <taxon>Cucujiformia</taxon>
        <taxon>Curculionidae</taxon>
        <taxon>Dryophthorinae</taxon>
        <taxon>Sitophilus</taxon>
    </lineage>
</organism>
<name>A0A6J2YF70_SITOR</name>
<dbReference type="InParanoid" id="A0A6J2YF70"/>